<comment type="similarity">
    <text evidence="1">Belongs to the HypE family.</text>
</comment>
<reference evidence="4 5" key="1">
    <citation type="submission" date="2018-01" db="EMBL/GenBank/DDBJ databases">
        <title>Genome Sequencing and Assembly of Anaerobacter polyendosporus strain CT4.</title>
        <authorList>
            <person name="Tachaapaikoon C."/>
            <person name="Sutheeworapong S."/>
            <person name="Jenjaroenpun P."/>
            <person name="Wongsurawat T."/>
            <person name="Nookeaw I."/>
            <person name="Cheawchanlertfa P."/>
            <person name="Kosugi A."/>
            <person name="Cheevadhanarak S."/>
            <person name="Ratanakhanokchai K."/>
        </authorList>
    </citation>
    <scope>NUCLEOTIDE SEQUENCE [LARGE SCALE GENOMIC DNA]</scope>
    <source>
        <strain evidence="4 5">CT4</strain>
    </source>
</reference>
<dbReference type="EMBL" id="CP025746">
    <property type="protein sequence ID" value="QAA31208.1"/>
    <property type="molecule type" value="Genomic_DNA"/>
</dbReference>
<evidence type="ECO:0000256" key="1">
    <source>
        <dbReference type="ARBA" id="ARBA00006243"/>
    </source>
</evidence>
<dbReference type="KEGG" id="cmah:C1I91_05760"/>
<organism evidence="4 5">
    <name type="scientific">Clostridium manihotivorum</name>
    <dbReference type="NCBI Taxonomy" id="2320868"/>
    <lineage>
        <taxon>Bacteria</taxon>
        <taxon>Bacillati</taxon>
        <taxon>Bacillota</taxon>
        <taxon>Clostridia</taxon>
        <taxon>Eubacteriales</taxon>
        <taxon>Clostridiaceae</taxon>
        <taxon>Clostridium</taxon>
    </lineage>
</organism>
<dbReference type="InterPro" id="IPR011854">
    <property type="entry name" value="HypE"/>
</dbReference>
<dbReference type="Pfam" id="PF00586">
    <property type="entry name" value="AIRS"/>
    <property type="match status" value="1"/>
</dbReference>
<dbReference type="RefSeq" id="WP_128211964.1">
    <property type="nucleotide sequence ID" value="NZ_CP025746.1"/>
</dbReference>
<dbReference type="PANTHER" id="PTHR30303:SF4">
    <property type="entry name" value="HYDROGENASE EXPRESSION_FORMATION PROTEIN HYPE"/>
    <property type="match status" value="1"/>
</dbReference>
<dbReference type="InterPro" id="IPR010918">
    <property type="entry name" value="PurM-like_C_dom"/>
</dbReference>
<dbReference type="Gene3D" id="3.90.650.10">
    <property type="entry name" value="PurM-like C-terminal domain"/>
    <property type="match status" value="1"/>
</dbReference>
<dbReference type="CDD" id="cd06061">
    <property type="entry name" value="PurM-like1"/>
    <property type="match status" value="1"/>
</dbReference>
<evidence type="ECO:0000313" key="5">
    <source>
        <dbReference type="Proteomes" id="UP000286268"/>
    </source>
</evidence>
<dbReference type="Gene3D" id="3.30.1330.10">
    <property type="entry name" value="PurM-like, N-terminal domain"/>
    <property type="match status" value="1"/>
</dbReference>
<dbReference type="InterPro" id="IPR036921">
    <property type="entry name" value="PurM-like_N_sf"/>
</dbReference>
<gene>
    <name evidence="4" type="ORF">C1I91_05760</name>
</gene>
<dbReference type="AlphaFoldDB" id="A0A3R5QWK2"/>
<dbReference type="SUPFAM" id="SSF56042">
    <property type="entry name" value="PurM C-terminal domain-like"/>
    <property type="match status" value="1"/>
</dbReference>
<dbReference type="Proteomes" id="UP000286268">
    <property type="component" value="Chromosome"/>
</dbReference>
<feature type="domain" description="PurM-like N-terminal" evidence="2">
    <location>
        <begin position="33"/>
        <end position="138"/>
    </location>
</feature>
<name>A0A3R5QWK2_9CLOT</name>
<evidence type="ECO:0000313" key="4">
    <source>
        <dbReference type="EMBL" id="QAA31208.1"/>
    </source>
</evidence>
<dbReference type="InterPro" id="IPR036676">
    <property type="entry name" value="PurM-like_C_sf"/>
</dbReference>
<evidence type="ECO:0000259" key="3">
    <source>
        <dbReference type="Pfam" id="PF02769"/>
    </source>
</evidence>
<evidence type="ECO:0000259" key="2">
    <source>
        <dbReference type="Pfam" id="PF00586"/>
    </source>
</evidence>
<dbReference type="PIRSF" id="PIRSF005644">
    <property type="entry name" value="Hdrgns_mtr_HypE"/>
    <property type="match status" value="1"/>
</dbReference>
<dbReference type="Pfam" id="PF02769">
    <property type="entry name" value="AIRS_C"/>
    <property type="match status" value="1"/>
</dbReference>
<dbReference type="SUPFAM" id="SSF55326">
    <property type="entry name" value="PurM N-terminal domain-like"/>
    <property type="match status" value="1"/>
</dbReference>
<dbReference type="PANTHER" id="PTHR30303">
    <property type="entry name" value="HYDROGENASE ISOENZYMES FORMATION PROTEIN HYPE"/>
    <property type="match status" value="1"/>
</dbReference>
<keyword evidence="5" id="KW-1185">Reference proteome</keyword>
<feature type="domain" description="PurM-like C-terminal" evidence="3">
    <location>
        <begin position="151"/>
        <end position="303"/>
    </location>
</feature>
<accession>A0A3R5QWK2</accession>
<dbReference type="GO" id="GO:0051604">
    <property type="term" value="P:protein maturation"/>
    <property type="evidence" value="ECO:0007669"/>
    <property type="project" value="TreeGrafter"/>
</dbReference>
<dbReference type="InterPro" id="IPR016188">
    <property type="entry name" value="PurM-like_N"/>
</dbReference>
<dbReference type="OrthoDB" id="153904at2"/>
<protein>
    <submittedName>
        <fullName evidence="4">AIR synthase</fullName>
    </submittedName>
</protein>
<sequence>MKSGKLNWDDLKGLINNNKSVKRDEVRVRNGVGEDCSVIDFGEYECVISTDPITGAAENIGRLAVHVNCNDVASCGVEPLAILVTILAPEDTTYEEINEIMRQIDEETSKINVEIIGGHTEITTAVNRIVVSCTVLGKCISGRAVSTAGAQVGDDIIVTKNLALEGTNIIVNDKYERIKNVLTEEEIDEAREYINKISVIMEGKISGEFGVNCMHDITEGGVLGALWELADASNLGFKVYEDKMPISVVTRKVCKEFNIDPLRLISSGSMIITTKNGESLVNLLKENGINSTIIGKITEEKGILVKLSEGEVIVPQPERDELFSIY</sequence>
<proteinExistence type="inferred from homology"/>